<dbReference type="EMBL" id="RCTY01000027">
    <property type="protein sequence ID" value="ROU06854.1"/>
    <property type="molecule type" value="Genomic_DNA"/>
</dbReference>
<keyword evidence="2" id="KW-0378">Hydrolase</keyword>
<dbReference type="GO" id="GO:0016020">
    <property type="term" value="C:membrane"/>
    <property type="evidence" value="ECO:0007669"/>
    <property type="project" value="TreeGrafter"/>
</dbReference>
<name>A0A3N2RHK2_LYSEN</name>
<keyword evidence="1" id="KW-0479">Metal-binding</keyword>
<evidence type="ECO:0000256" key="4">
    <source>
        <dbReference type="SAM" id="SignalP"/>
    </source>
</evidence>
<dbReference type="RefSeq" id="WP_123647555.1">
    <property type="nucleotide sequence ID" value="NZ_RCTY01000027.1"/>
</dbReference>
<gene>
    <name evidence="6" type="ORF">D9T17_11565</name>
</gene>
<reference evidence="6 7" key="1">
    <citation type="submission" date="2018-10" db="EMBL/GenBank/DDBJ databases">
        <title>The genome of Lysobacter enzymogenes OH11.</title>
        <authorList>
            <person name="Liu F."/>
            <person name="Zhao Y."/>
            <person name="Qian G."/>
            <person name="Chen Y."/>
            <person name="Xu H."/>
        </authorList>
    </citation>
    <scope>NUCLEOTIDE SEQUENCE [LARGE SCALE GENOMIC DNA]</scope>
    <source>
        <strain evidence="6 7">OH11</strain>
    </source>
</reference>
<dbReference type="PANTHER" id="PTHR10587:SF133">
    <property type="entry name" value="CHITIN DEACETYLASE 1-RELATED"/>
    <property type="match status" value="1"/>
</dbReference>
<comment type="caution">
    <text evidence="6">The sequence shown here is derived from an EMBL/GenBank/DDBJ whole genome shotgun (WGS) entry which is preliminary data.</text>
</comment>
<organism evidence="6 7">
    <name type="scientific">Lysobacter enzymogenes</name>
    <dbReference type="NCBI Taxonomy" id="69"/>
    <lineage>
        <taxon>Bacteria</taxon>
        <taxon>Pseudomonadati</taxon>
        <taxon>Pseudomonadota</taxon>
        <taxon>Gammaproteobacteria</taxon>
        <taxon>Lysobacterales</taxon>
        <taxon>Lysobacteraceae</taxon>
        <taxon>Lysobacter</taxon>
    </lineage>
</organism>
<dbReference type="Pfam" id="PF01522">
    <property type="entry name" value="Polysacc_deac_1"/>
    <property type="match status" value="1"/>
</dbReference>
<dbReference type="CDD" id="cd10917">
    <property type="entry name" value="CE4_NodB_like_6s_7s"/>
    <property type="match status" value="1"/>
</dbReference>
<evidence type="ECO:0000313" key="6">
    <source>
        <dbReference type="EMBL" id="ROU06854.1"/>
    </source>
</evidence>
<feature type="chain" id="PRO_5017929748" evidence="4">
    <location>
        <begin position="48"/>
        <end position="403"/>
    </location>
</feature>
<dbReference type="SUPFAM" id="SSF88713">
    <property type="entry name" value="Glycoside hydrolase/deacetylase"/>
    <property type="match status" value="1"/>
</dbReference>
<dbReference type="GO" id="GO:0005975">
    <property type="term" value="P:carbohydrate metabolic process"/>
    <property type="evidence" value="ECO:0007669"/>
    <property type="project" value="InterPro"/>
</dbReference>
<dbReference type="GO" id="GO:0046872">
    <property type="term" value="F:metal ion binding"/>
    <property type="evidence" value="ECO:0007669"/>
    <property type="project" value="UniProtKB-KW"/>
</dbReference>
<dbReference type="InterPro" id="IPR011330">
    <property type="entry name" value="Glyco_hydro/deAcase_b/a-brl"/>
</dbReference>
<dbReference type="GO" id="GO:0016810">
    <property type="term" value="F:hydrolase activity, acting on carbon-nitrogen (but not peptide) bonds"/>
    <property type="evidence" value="ECO:0007669"/>
    <property type="project" value="InterPro"/>
</dbReference>
<accession>A0A3N2RHK2</accession>
<feature type="signal peptide" evidence="4">
    <location>
        <begin position="1"/>
        <end position="47"/>
    </location>
</feature>
<feature type="region of interest" description="Disordered" evidence="3">
    <location>
        <begin position="1"/>
        <end position="21"/>
    </location>
</feature>
<feature type="domain" description="NodB homology" evidence="5">
    <location>
        <begin position="212"/>
        <end position="394"/>
    </location>
</feature>
<evidence type="ECO:0000256" key="3">
    <source>
        <dbReference type="SAM" id="MobiDB-lite"/>
    </source>
</evidence>
<dbReference type="Gene3D" id="3.20.20.370">
    <property type="entry name" value="Glycoside hydrolase/deacetylase"/>
    <property type="match status" value="1"/>
</dbReference>
<dbReference type="InterPro" id="IPR050248">
    <property type="entry name" value="Polysacc_deacetylase_ArnD"/>
</dbReference>
<evidence type="ECO:0000313" key="7">
    <source>
        <dbReference type="Proteomes" id="UP000275910"/>
    </source>
</evidence>
<dbReference type="InterPro" id="IPR002509">
    <property type="entry name" value="NODB_dom"/>
</dbReference>
<evidence type="ECO:0000259" key="5">
    <source>
        <dbReference type="PROSITE" id="PS51677"/>
    </source>
</evidence>
<protein>
    <submittedName>
        <fullName evidence="6">Polysaccharide deacetylase family protein</fullName>
    </submittedName>
</protein>
<sequence>MDNTHGRQSPPSPNRRPRAAARAATGLAALCALLALASALALAPAHAAGPAEVAAADRAAWPRPIDSPAAFDRASRAEILAFAHELALSEPLDDAALAQRLRLKQVDRASVDKIRARWWRRLADNYRLAARACAPREPFCAPAGDAAALRALATDFGAAPQPEFAAWRADAARFHRIYLDEQLRLAALFPRTSSEIDTYSAQELDGSELPDRQFLLTFDDGPTAPGGNTDALLRALREHKLNATFFVLGERLQPRLKSEAAAKTYAGMCVASHGWEHQSHSRWPQWQDSVIRSSALAREQAGALYRPLFRPPYGQRRADSGEFFRAQGLRVALWTIDSQDWNAKVGAGEVQGRLLSLMLLWRHGTILFHDIHDKARVALPWLLRQTRGAGVVWVDCRNYPAPD</sequence>
<dbReference type="PANTHER" id="PTHR10587">
    <property type="entry name" value="GLYCOSYL TRANSFERASE-RELATED"/>
    <property type="match status" value="1"/>
</dbReference>
<keyword evidence="4" id="KW-0732">Signal</keyword>
<evidence type="ECO:0000256" key="2">
    <source>
        <dbReference type="ARBA" id="ARBA00022801"/>
    </source>
</evidence>
<dbReference type="AlphaFoldDB" id="A0A3N2RHK2"/>
<dbReference type="Proteomes" id="UP000275910">
    <property type="component" value="Unassembled WGS sequence"/>
</dbReference>
<evidence type="ECO:0000256" key="1">
    <source>
        <dbReference type="ARBA" id="ARBA00022723"/>
    </source>
</evidence>
<dbReference type="PROSITE" id="PS51677">
    <property type="entry name" value="NODB"/>
    <property type="match status" value="1"/>
</dbReference>
<proteinExistence type="predicted"/>